<dbReference type="InterPro" id="IPR041588">
    <property type="entry name" value="Integrase_H2C2"/>
</dbReference>
<dbReference type="Proteomes" id="UP001454036">
    <property type="component" value="Unassembled WGS sequence"/>
</dbReference>
<sequence length="254" mass="28936">MYQGELHKKSVEGPLFLCVSAENIPKILFEVHNGWCGSHIGGRSLALKIKGTGFFWPTLSKDMIMYVKTCDVCKKQSTIPQKSATTITPVNKGAWIEELLTVLLSLTKTPSHATGETPFALVYGTEVVLPVKVGLPSDRQRGFDEAENSERMKEQLNFTYELRDKALFKMVQYKHLMARCYNTRVKNREFMVGDLVVRMYAIAHPNCKNKLSPKWEGPYKVTKVVGPTTYELSHINGKPINHTWHATKHRKYYV</sequence>
<dbReference type="AlphaFoldDB" id="A0AAV3NTE6"/>
<reference evidence="2 3" key="1">
    <citation type="submission" date="2024-01" db="EMBL/GenBank/DDBJ databases">
        <title>The complete chloroplast genome sequence of Lithospermum erythrorhizon: insights into the phylogenetic relationship among Boraginaceae species and the maternal lineages of purple gromwells.</title>
        <authorList>
            <person name="Okada T."/>
            <person name="Watanabe K."/>
        </authorList>
    </citation>
    <scope>NUCLEOTIDE SEQUENCE [LARGE SCALE GENOMIC DNA]</scope>
</reference>
<dbReference type="PANTHER" id="PTHR48475:SF1">
    <property type="entry name" value="RNASE H TYPE-1 DOMAIN-CONTAINING PROTEIN"/>
    <property type="match status" value="1"/>
</dbReference>
<dbReference type="EMBL" id="BAABME010000416">
    <property type="protein sequence ID" value="GAA0142605.1"/>
    <property type="molecule type" value="Genomic_DNA"/>
</dbReference>
<organism evidence="2 3">
    <name type="scientific">Lithospermum erythrorhizon</name>
    <name type="common">Purple gromwell</name>
    <name type="synonym">Lithospermum officinale var. erythrorhizon</name>
    <dbReference type="NCBI Taxonomy" id="34254"/>
    <lineage>
        <taxon>Eukaryota</taxon>
        <taxon>Viridiplantae</taxon>
        <taxon>Streptophyta</taxon>
        <taxon>Embryophyta</taxon>
        <taxon>Tracheophyta</taxon>
        <taxon>Spermatophyta</taxon>
        <taxon>Magnoliopsida</taxon>
        <taxon>eudicotyledons</taxon>
        <taxon>Gunneridae</taxon>
        <taxon>Pentapetalae</taxon>
        <taxon>asterids</taxon>
        <taxon>lamiids</taxon>
        <taxon>Boraginales</taxon>
        <taxon>Boraginaceae</taxon>
        <taxon>Boraginoideae</taxon>
        <taxon>Lithospermeae</taxon>
        <taxon>Lithospermum</taxon>
    </lineage>
</organism>
<comment type="caution">
    <text evidence="2">The sequence shown here is derived from an EMBL/GenBank/DDBJ whole genome shotgun (WGS) entry which is preliminary data.</text>
</comment>
<keyword evidence="3" id="KW-1185">Reference proteome</keyword>
<proteinExistence type="predicted"/>
<accession>A0AAV3NTE6</accession>
<feature type="domain" description="Integrase zinc-binding" evidence="1">
    <location>
        <begin position="22"/>
        <end position="76"/>
    </location>
</feature>
<dbReference type="PANTHER" id="PTHR48475">
    <property type="entry name" value="RIBONUCLEASE H"/>
    <property type="match status" value="1"/>
</dbReference>
<evidence type="ECO:0000313" key="3">
    <source>
        <dbReference type="Proteomes" id="UP001454036"/>
    </source>
</evidence>
<gene>
    <name evidence="2" type="ORF">LIER_03464</name>
</gene>
<dbReference type="GO" id="GO:0003676">
    <property type="term" value="F:nucleic acid binding"/>
    <property type="evidence" value="ECO:0007669"/>
    <property type="project" value="InterPro"/>
</dbReference>
<name>A0AAV3NTE6_LITER</name>
<evidence type="ECO:0000313" key="2">
    <source>
        <dbReference type="EMBL" id="GAA0142605.1"/>
    </source>
</evidence>
<dbReference type="Pfam" id="PF17921">
    <property type="entry name" value="Integrase_H2C2"/>
    <property type="match status" value="1"/>
</dbReference>
<dbReference type="Gene3D" id="3.30.420.10">
    <property type="entry name" value="Ribonuclease H-like superfamily/Ribonuclease H"/>
    <property type="match status" value="1"/>
</dbReference>
<evidence type="ECO:0000259" key="1">
    <source>
        <dbReference type="Pfam" id="PF17921"/>
    </source>
</evidence>
<protein>
    <recommendedName>
        <fullName evidence="1">Integrase zinc-binding domain-containing protein</fullName>
    </recommendedName>
</protein>
<dbReference type="InterPro" id="IPR036397">
    <property type="entry name" value="RNaseH_sf"/>
</dbReference>
<dbReference type="Gene3D" id="1.10.340.70">
    <property type="match status" value="1"/>
</dbReference>